<name>A0A0V1GU53_9BILA</name>
<sequence length="115" mass="12235">MTGLENIFLVFGDLQMLSVRHLSAFSIIPDSAKKSLATLSRILSPAALSASSVMSSANASALIFLPLKSKAGPLSCSRTIISSRNRQNNRGDKGSPCLTPLQIWTVFPFSPLISA</sequence>
<proteinExistence type="predicted"/>
<organism evidence="1 2">
    <name type="scientific">Trichinella zimbabwensis</name>
    <dbReference type="NCBI Taxonomy" id="268475"/>
    <lineage>
        <taxon>Eukaryota</taxon>
        <taxon>Metazoa</taxon>
        <taxon>Ecdysozoa</taxon>
        <taxon>Nematoda</taxon>
        <taxon>Enoplea</taxon>
        <taxon>Dorylaimia</taxon>
        <taxon>Trichinellida</taxon>
        <taxon>Trichinellidae</taxon>
        <taxon>Trichinella</taxon>
    </lineage>
</organism>
<dbReference type="EMBL" id="JYDP01000256">
    <property type="protein sequence ID" value="KRZ01870.1"/>
    <property type="molecule type" value="Genomic_DNA"/>
</dbReference>
<dbReference type="OrthoDB" id="10565771at2759"/>
<protein>
    <submittedName>
        <fullName evidence="1">Uncharacterized protein</fullName>
    </submittedName>
</protein>
<evidence type="ECO:0000313" key="1">
    <source>
        <dbReference type="EMBL" id="KRZ01870.1"/>
    </source>
</evidence>
<comment type="caution">
    <text evidence="1">The sequence shown here is derived from an EMBL/GenBank/DDBJ whole genome shotgun (WGS) entry which is preliminary data.</text>
</comment>
<dbReference type="Proteomes" id="UP000055024">
    <property type="component" value="Unassembled WGS sequence"/>
</dbReference>
<evidence type="ECO:0000313" key="2">
    <source>
        <dbReference type="Proteomes" id="UP000055024"/>
    </source>
</evidence>
<dbReference type="AlphaFoldDB" id="A0A0V1GU53"/>
<gene>
    <name evidence="1" type="ORF">T11_11258</name>
</gene>
<reference evidence="1 2" key="1">
    <citation type="submission" date="2015-01" db="EMBL/GenBank/DDBJ databases">
        <title>Evolution of Trichinella species and genotypes.</title>
        <authorList>
            <person name="Korhonen P.K."/>
            <person name="Edoardo P."/>
            <person name="Giuseppe L.R."/>
            <person name="Gasser R.B."/>
        </authorList>
    </citation>
    <scope>NUCLEOTIDE SEQUENCE [LARGE SCALE GENOMIC DNA]</scope>
    <source>
        <strain evidence="1">ISS1029</strain>
    </source>
</reference>
<keyword evidence="2" id="KW-1185">Reference proteome</keyword>
<accession>A0A0V1GU53</accession>